<dbReference type="Proteomes" id="UP001325680">
    <property type="component" value="Chromosome"/>
</dbReference>
<name>A0ABZ0W077_9BACT</name>
<dbReference type="EMBL" id="CP139960">
    <property type="protein sequence ID" value="WQD36481.1"/>
    <property type="molecule type" value="Genomic_DNA"/>
</dbReference>
<dbReference type="RefSeq" id="WP_114790116.1">
    <property type="nucleotide sequence ID" value="NZ_CP139960.1"/>
</dbReference>
<dbReference type="PANTHER" id="PTHR30348">
    <property type="entry name" value="UNCHARACTERIZED PROTEIN YECE"/>
    <property type="match status" value="1"/>
</dbReference>
<dbReference type="SUPFAM" id="SSF117396">
    <property type="entry name" value="TM1631-like"/>
    <property type="match status" value="1"/>
</dbReference>
<sequence length="302" mass="34628">MKFGQVADPGGINFKLPKDPAATTELLSKAKGKGFEVSVGCAKWNKTDLKGFYPKGVKDELEYYAGQFNSIELNATFYNMPTADQVIKWKEKTPKGFKFFPKLTNSISHVKRLTPDSLPVAETFCNAIANFEEKLGMAFLQLHDKFSPKEFEKLTNFIEHFPKGIPLAVEVRNENWFADPLHWSAFCDLLQKKKMANIIVDTAGRRDMVHMRLTSPEAFIRFVGCNDDAIDKKRLDDWLKRIKKWQEEGLKKLYFFVHQNVELSSPLLSAYFIEKLNKILDLNLHIPQMPDNDKGKGQGKLF</sequence>
<dbReference type="InterPro" id="IPR036520">
    <property type="entry name" value="UPF0759_sf"/>
</dbReference>
<gene>
    <name evidence="1" type="ORF">U0035_12470</name>
</gene>
<proteinExistence type="predicted"/>
<accession>A0ABZ0W077</accession>
<dbReference type="PANTHER" id="PTHR30348:SF4">
    <property type="entry name" value="DUF72 DOMAIN-CONTAINING PROTEIN"/>
    <property type="match status" value="1"/>
</dbReference>
<evidence type="ECO:0000313" key="2">
    <source>
        <dbReference type="Proteomes" id="UP001325680"/>
    </source>
</evidence>
<dbReference type="Gene3D" id="3.20.20.410">
    <property type="entry name" value="Protein of unknown function UPF0759"/>
    <property type="match status" value="1"/>
</dbReference>
<protein>
    <submittedName>
        <fullName evidence="1">DUF72 domain-containing protein</fullName>
    </submittedName>
</protein>
<evidence type="ECO:0000313" key="1">
    <source>
        <dbReference type="EMBL" id="WQD36481.1"/>
    </source>
</evidence>
<reference evidence="1 2" key="1">
    <citation type="submission" date="2023-12" db="EMBL/GenBank/DDBJ databases">
        <title>Genome sequencing and assembly of bacterial species from a model synthetic community.</title>
        <authorList>
            <person name="Hogle S.L."/>
        </authorList>
    </citation>
    <scope>NUCLEOTIDE SEQUENCE [LARGE SCALE GENOMIC DNA]</scope>
    <source>
        <strain evidence="1 2">HAMBI_3031</strain>
    </source>
</reference>
<keyword evidence="2" id="KW-1185">Reference proteome</keyword>
<organism evidence="1 2">
    <name type="scientific">Niabella yanshanensis</name>
    <dbReference type="NCBI Taxonomy" id="577386"/>
    <lineage>
        <taxon>Bacteria</taxon>
        <taxon>Pseudomonadati</taxon>
        <taxon>Bacteroidota</taxon>
        <taxon>Chitinophagia</taxon>
        <taxon>Chitinophagales</taxon>
        <taxon>Chitinophagaceae</taxon>
        <taxon>Niabella</taxon>
    </lineage>
</organism>
<dbReference type="InterPro" id="IPR002763">
    <property type="entry name" value="DUF72"/>
</dbReference>
<dbReference type="Pfam" id="PF01904">
    <property type="entry name" value="DUF72"/>
    <property type="match status" value="1"/>
</dbReference>